<dbReference type="Proteomes" id="UP001565368">
    <property type="component" value="Unassembled WGS sequence"/>
</dbReference>
<reference evidence="1 2" key="1">
    <citation type="submission" date="2023-08" db="EMBL/GenBank/DDBJ databases">
        <title>Annotated Genome Sequence of Vanrija albida AlHP1.</title>
        <authorList>
            <person name="Herzog R."/>
        </authorList>
    </citation>
    <scope>NUCLEOTIDE SEQUENCE [LARGE SCALE GENOMIC DNA]</scope>
    <source>
        <strain evidence="1 2">AlHP1</strain>
    </source>
</reference>
<evidence type="ECO:0000313" key="2">
    <source>
        <dbReference type="Proteomes" id="UP001565368"/>
    </source>
</evidence>
<comment type="caution">
    <text evidence="1">The sequence shown here is derived from an EMBL/GenBank/DDBJ whole genome shotgun (WGS) entry which is preliminary data.</text>
</comment>
<dbReference type="GeneID" id="95989694"/>
<keyword evidence="2" id="KW-1185">Reference proteome</keyword>
<sequence>MALDASAYPHLMDAILGAAPYSALLALRGTSKAFLDRIDRVLFRHLVLALPELDDVASRRAGYTISSVHGTRLPVLPVPPPEGLARHPASWRRLLAVLGLARIIDFHSGLPQECLEPLGAGLTRIDVVRMLPRRVAVVPFMPYRIPFKATTLVFRAGAAEPTPRNRYKLYPTAFWSDRQVSRVVIHTFYELGGVSAQRPIISPSLNHATAGLEELVLLFTALPKAAAPRLTAAAEHGWQSFQTRTLAENAADACINNVECTVVGLSEADPCWFEFSRGEDLETRFEELVTNRICRHLQSLVGGNVDVPQEYIETCLRKLSFVSREEYERGRDPEQVALERCM</sequence>
<accession>A0ABR3PRG4</accession>
<evidence type="ECO:0000313" key="1">
    <source>
        <dbReference type="EMBL" id="KAL1405028.1"/>
    </source>
</evidence>
<dbReference type="EMBL" id="JBBXJM010000007">
    <property type="protein sequence ID" value="KAL1405028.1"/>
    <property type="molecule type" value="Genomic_DNA"/>
</dbReference>
<protein>
    <recommendedName>
        <fullName evidence="3">F-box domain-containing protein</fullName>
    </recommendedName>
</protein>
<name>A0ABR3PRG4_9TREE</name>
<gene>
    <name evidence="1" type="ORF">Q8F55_008651</name>
</gene>
<proteinExistence type="predicted"/>
<evidence type="ECO:0008006" key="3">
    <source>
        <dbReference type="Google" id="ProtNLM"/>
    </source>
</evidence>
<organism evidence="1 2">
    <name type="scientific">Vanrija albida</name>
    <dbReference type="NCBI Taxonomy" id="181172"/>
    <lineage>
        <taxon>Eukaryota</taxon>
        <taxon>Fungi</taxon>
        <taxon>Dikarya</taxon>
        <taxon>Basidiomycota</taxon>
        <taxon>Agaricomycotina</taxon>
        <taxon>Tremellomycetes</taxon>
        <taxon>Trichosporonales</taxon>
        <taxon>Trichosporonaceae</taxon>
        <taxon>Vanrija</taxon>
    </lineage>
</organism>
<dbReference type="RefSeq" id="XP_069204972.1">
    <property type="nucleotide sequence ID" value="XM_069357035.1"/>
</dbReference>